<reference evidence="1 2" key="1">
    <citation type="submission" date="2018-11" db="EMBL/GenBank/DDBJ databases">
        <title>Chryseotalea sanarue gen. nov., sp., nov., a member of the family Cytophagaceae, isolated from a brackish lake in Hamamatsu Japan.</title>
        <authorList>
            <person name="Maejima Y."/>
            <person name="Iino T."/>
            <person name="Muraguchi Y."/>
            <person name="Fukuda K."/>
            <person name="Ohkuma M."/>
            <person name="Moriuchi R."/>
            <person name="Dohra H."/>
            <person name="Kimbara K."/>
            <person name="Shintani M."/>
        </authorList>
    </citation>
    <scope>NUCLEOTIDE SEQUENCE [LARGE SCALE GENOMIC DNA]</scope>
    <source>
        <strain evidence="1 2">Ys</strain>
    </source>
</reference>
<dbReference type="AlphaFoldDB" id="A0A401UFW2"/>
<keyword evidence="2" id="KW-1185">Reference proteome</keyword>
<name>A0A401UFW2_9BACT</name>
<sequence length="84" mass="10174">MKRDKGLLKALGYSDNLIEKLEIWDTLVNDYFDSRPELKDKNRHEPYFQVHELRQEIVFRDTCPKNIHEDLTNLFQQVFPKSHQ</sequence>
<evidence type="ECO:0000313" key="1">
    <source>
        <dbReference type="EMBL" id="GCC53730.1"/>
    </source>
</evidence>
<evidence type="ECO:0000313" key="2">
    <source>
        <dbReference type="Proteomes" id="UP000288227"/>
    </source>
</evidence>
<organism evidence="1 2">
    <name type="scientific">Chryseotalea sanaruensis</name>
    <dbReference type="NCBI Taxonomy" id="2482724"/>
    <lineage>
        <taxon>Bacteria</taxon>
        <taxon>Pseudomonadati</taxon>
        <taxon>Bacteroidota</taxon>
        <taxon>Cytophagia</taxon>
        <taxon>Cytophagales</taxon>
        <taxon>Chryseotaleaceae</taxon>
        <taxon>Chryseotalea</taxon>
    </lineage>
</organism>
<gene>
    <name evidence="1" type="ORF">SanaruYs_39780</name>
</gene>
<comment type="caution">
    <text evidence="1">The sequence shown here is derived from an EMBL/GenBank/DDBJ whole genome shotgun (WGS) entry which is preliminary data.</text>
</comment>
<protein>
    <submittedName>
        <fullName evidence="1">Uncharacterized protein</fullName>
    </submittedName>
</protein>
<dbReference type="EMBL" id="BHXQ01000021">
    <property type="protein sequence ID" value="GCC53730.1"/>
    <property type="molecule type" value="Genomic_DNA"/>
</dbReference>
<dbReference type="Proteomes" id="UP000288227">
    <property type="component" value="Unassembled WGS sequence"/>
</dbReference>
<accession>A0A401UFW2</accession>
<proteinExistence type="predicted"/>